<accession>A0A918TW38</accession>
<evidence type="ECO:0000256" key="1">
    <source>
        <dbReference type="SAM" id="MobiDB-lite"/>
    </source>
</evidence>
<reference evidence="3" key="1">
    <citation type="journal article" date="2014" name="Int. J. Syst. Evol. Microbiol.">
        <title>Complete genome sequence of Corynebacterium casei LMG S-19264T (=DSM 44701T), isolated from a smear-ripened cheese.</title>
        <authorList>
            <consortium name="US DOE Joint Genome Institute (JGI-PGF)"/>
            <person name="Walter F."/>
            <person name="Albersmeier A."/>
            <person name="Kalinowski J."/>
            <person name="Ruckert C."/>
        </authorList>
    </citation>
    <scope>NUCLEOTIDE SEQUENCE</scope>
    <source>
        <strain evidence="3">KCTC 12988</strain>
    </source>
</reference>
<dbReference type="PROSITE" id="PS51257">
    <property type="entry name" value="PROKAR_LIPOPROTEIN"/>
    <property type="match status" value="1"/>
</dbReference>
<protein>
    <recommendedName>
        <fullName evidence="5">Glycine zipper domain-containing protein</fullName>
    </recommendedName>
</protein>
<comment type="caution">
    <text evidence="3">The sequence shown here is derived from an EMBL/GenBank/DDBJ whole genome shotgun (WGS) entry which is preliminary data.</text>
</comment>
<gene>
    <name evidence="3" type="ORF">GCM10007100_31360</name>
</gene>
<organism evidence="3 4">
    <name type="scientific">Roseibacillus persicicus</name>
    <dbReference type="NCBI Taxonomy" id="454148"/>
    <lineage>
        <taxon>Bacteria</taxon>
        <taxon>Pseudomonadati</taxon>
        <taxon>Verrucomicrobiota</taxon>
        <taxon>Verrucomicrobiia</taxon>
        <taxon>Verrucomicrobiales</taxon>
        <taxon>Verrucomicrobiaceae</taxon>
        <taxon>Roseibacillus</taxon>
    </lineage>
</organism>
<evidence type="ECO:0008006" key="5">
    <source>
        <dbReference type="Google" id="ProtNLM"/>
    </source>
</evidence>
<evidence type="ECO:0000256" key="2">
    <source>
        <dbReference type="SAM" id="SignalP"/>
    </source>
</evidence>
<evidence type="ECO:0000313" key="4">
    <source>
        <dbReference type="Proteomes" id="UP000644507"/>
    </source>
</evidence>
<sequence length="189" mass="19377">MKIPNLFPTLSLSMGSLLLFSMVSCTPYQQQGAAIGALGGAGLGAIAGDDGGDVVTGAALGAAAGAGVSAYREEQQRRASQGYNNNSYTPPAQRPSYQPPAPTTTPTPSTTSPSRTSAGEYPLAMPGVKANTVISPYPPFNVLDTTGAKKGDKLCDPSTIPIDPATGKQYVNPSTGLPDVKRGKYFIVP</sequence>
<feature type="compositionally biased region" description="Low complexity" evidence="1">
    <location>
        <begin position="106"/>
        <end position="117"/>
    </location>
</feature>
<feature type="chain" id="PRO_5038031065" description="Glycine zipper domain-containing protein" evidence="2">
    <location>
        <begin position="26"/>
        <end position="189"/>
    </location>
</feature>
<feature type="signal peptide" evidence="2">
    <location>
        <begin position="1"/>
        <end position="25"/>
    </location>
</feature>
<reference evidence="3" key="2">
    <citation type="submission" date="2020-09" db="EMBL/GenBank/DDBJ databases">
        <authorList>
            <person name="Sun Q."/>
            <person name="Kim S."/>
        </authorList>
    </citation>
    <scope>NUCLEOTIDE SEQUENCE</scope>
    <source>
        <strain evidence="3">KCTC 12988</strain>
    </source>
</reference>
<dbReference type="AlphaFoldDB" id="A0A918TW38"/>
<dbReference type="Proteomes" id="UP000644507">
    <property type="component" value="Unassembled WGS sequence"/>
</dbReference>
<proteinExistence type="predicted"/>
<keyword evidence="2" id="KW-0732">Signal</keyword>
<evidence type="ECO:0000313" key="3">
    <source>
        <dbReference type="EMBL" id="GHC61686.1"/>
    </source>
</evidence>
<feature type="region of interest" description="Disordered" evidence="1">
    <location>
        <begin position="72"/>
        <end position="121"/>
    </location>
</feature>
<keyword evidence="4" id="KW-1185">Reference proteome</keyword>
<name>A0A918TW38_9BACT</name>
<dbReference type="RefSeq" id="WP_189571946.1">
    <property type="nucleotide sequence ID" value="NZ_BMXI01000014.1"/>
</dbReference>
<feature type="compositionally biased region" description="Polar residues" evidence="1">
    <location>
        <begin position="78"/>
        <end position="90"/>
    </location>
</feature>
<dbReference type="EMBL" id="BMXI01000014">
    <property type="protein sequence ID" value="GHC61686.1"/>
    <property type="molecule type" value="Genomic_DNA"/>
</dbReference>